<evidence type="ECO:0000259" key="5">
    <source>
        <dbReference type="Pfam" id="PF00326"/>
    </source>
</evidence>
<sequence>MQIFKQIFIFYSYYVYERASQSYFVLTPSNDDKTTPVLQKVLWAPLPKTNINNNYNDRSKNASNTNNNSSDIIRQAIAFVYNNDVYYKPSIQGDVVNRLTKNGLKDAILNGVPDWLYAYEKDLHCDTLAFSTTGTYLAYLSFNITDVKSYRFTANYDDTAKYPSLKSIKYPKANTANPIVSLYVVDVSTDPIGYTKKLYIPFKYTTEYYVGGLSWVSELELSVTLTDRNQTKAVTYICKAPTFECIEVFVENPSDHFLVLPSEKPIILHKRFAKYGKTVIDVNDIRYKNNILEQTYLLKRLLVRVDSQEYYRHVVIVPIPYSQNANSKKQQHSITFGKYEVTQIIDCDVENDTVYYLATTETRPGYRHLYRVKIIFNVTAENNILVSATHPTCLSCYYNAHTPGQFAHDYEENDNGKSMENGGSDLETEGNESTDSQHNNKNNNNNSSRISSVRWYNEVDEATSCLYNDVRLSYRFTYFIQECLGPTIPTTFVVNTVTRARLFTIDDGQYLREKLEPIAVPNIKKFSVVIKNGFEAQVKLYLPPMLNEDEDLAYPLIVQIDASPGSQLVSEEFKVDWNWYLASSKIIIVAQVDARGSGYQGELLLSQIKGKLGTIEVEDQLAIITYLRDTFQFIDQDKIGVYGWGYGGYTALNALAEDDSKVLQCAIAIAPIISFKFYYSYFTERYIPLNDHFNHALRESDLSMKVSKLEDKNFLIIQGTADQIVHQQHSLWLAKSLINSGITFRQQTYADEGHDLTGVSYHLYKTMEAYFDENFDLSDDEDRQLKGLFGFKK</sequence>
<organism evidence="8">
    <name type="scientific">Culicoides sonorensis</name>
    <name type="common">Biting midge</name>
    <dbReference type="NCBI Taxonomy" id="179676"/>
    <lineage>
        <taxon>Eukaryota</taxon>
        <taxon>Metazoa</taxon>
        <taxon>Ecdysozoa</taxon>
        <taxon>Arthropoda</taxon>
        <taxon>Hexapoda</taxon>
        <taxon>Insecta</taxon>
        <taxon>Pterygota</taxon>
        <taxon>Neoptera</taxon>
        <taxon>Endopterygota</taxon>
        <taxon>Diptera</taxon>
        <taxon>Nematocera</taxon>
        <taxon>Chironomoidea</taxon>
        <taxon>Ceratopogonidae</taxon>
        <taxon>Ceratopogoninae</taxon>
        <taxon>Culicoides</taxon>
        <taxon>Monoculicoides</taxon>
    </lineage>
</organism>
<dbReference type="EMBL" id="UFQS01001304">
    <property type="protein sequence ID" value="SSX10207.1"/>
    <property type="molecule type" value="Genomic_DNA"/>
</dbReference>
<name>A0A336MK89_CULSO</name>
<evidence type="ECO:0000313" key="7">
    <source>
        <dbReference type="EMBL" id="SSX10207.1"/>
    </source>
</evidence>
<evidence type="ECO:0000256" key="1">
    <source>
        <dbReference type="ARBA" id="ARBA00010036"/>
    </source>
</evidence>
<proteinExistence type="inferred from homology"/>
<reference evidence="8" key="2">
    <citation type="submission" date="2018-07" db="EMBL/GenBank/DDBJ databases">
        <authorList>
            <person name="Quirk P.G."/>
            <person name="Krulwich T.A."/>
        </authorList>
    </citation>
    <scope>NUCLEOTIDE SEQUENCE</scope>
</reference>
<feature type="domain" description="Peptidase S9 prolyl oligopeptidase catalytic" evidence="5">
    <location>
        <begin position="574"/>
        <end position="776"/>
    </location>
</feature>
<dbReference type="InterPro" id="IPR029058">
    <property type="entry name" value="AB_hydrolase_fold"/>
</dbReference>
<dbReference type="Gene3D" id="2.140.10.30">
    <property type="entry name" value="Dipeptidylpeptidase IV, N-terminal domain"/>
    <property type="match status" value="2"/>
</dbReference>
<dbReference type="Gene3D" id="3.40.50.1820">
    <property type="entry name" value="alpha/beta hydrolase"/>
    <property type="match status" value="1"/>
</dbReference>
<feature type="compositionally biased region" description="Low complexity" evidence="4">
    <location>
        <begin position="433"/>
        <end position="447"/>
    </location>
</feature>
<reference evidence="7" key="1">
    <citation type="submission" date="2018-04" db="EMBL/GenBank/DDBJ databases">
        <authorList>
            <person name="Go L.Y."/>
            <person name="Mitchell J.A."/>
        </authorList>
    </citation>
    <scope>NUCLEOTIDE SEQUENCE</scope>
    <source>
        <tissue evidence="7">Whole organism</tissue>
    </source>
</reference>
<dbReference type="InterPro" id="IPR002469">
    <property type="entry name" value="Peptidase_S9B_N"/>
</dbReference>
<dbReference type="Pfam" id="PF00930">
    <property type="entry name" value="DPPIV_N"/>
    <property type="match status" value="1"/>
</dbReference>
<evidence type="ECO:0000256" key="2">
    <source>
        <dbReference type="ARBA" id="ARBA00023180"/>
    </source>
</evidence>
<dbReference type="InterPro" id="IPR001375">
    <property type="entry name" value="Peptidase_S9_cat"/>
</dbReference>
<dbReference type="InterPro" id="IPR050278">
    <property type="entry name" value="Serine_Prot_S9B/DPPIV"/>
</dbReference>
<dbReference type="GO" id="GO:0006508">
    <property type="term" value="P:proteolysis"/>
    <property type="evidence" value="ECO:0007669"/>
    <property type="project" value="InterPro"/>
</dbReference>
<keyword evidence="2" id="KW-0325">Glycoprotein</keyword>
<evidence type="ECO:0000313" key="8">
    <source>
        <dbReference type="EMBL" id="SSX29911.1"/>
    </source>
</evidence>
<feature type="domain" description="Dipeptidylpeptidase IV N-terminal" evidence="6">
    <location>
        <begin position="74"/>
        <end position="401"/>
    </location>
</feature>
<dbReference type="VEuPathDB" id="VectorBase:CSON001883"/>
<evidence type="ECO:0000259" key="6">
    <source>
        <dbReference type="Pfam" id="PF00930"/>
    </source>
</evidence>
<dbReference type="FunFam" id="3.40.50.1820:FF:000003">
    <property type="entry name" value="Dipeptidyl peptidase 4"/>
    <property type="match status" value="1"/>
</dbReference>
<comment type="similarity">
    <text evidence="1">Belongs to the peptidase S9B family. DPPIV subfamily.</text>
</comment>
<feature type="region of interest" description="Disordered" evidence="4">
    <location>
        <begin position="408"/>
        <end position="447"/>
    </location>
</feature>
<dbReference type="GO" id="GO:0005886">
    <property type="term" value="C:plasma membrane"/>
    <property type="evidence" value="ECO:0007669"/>
    <property type="project" value="TreeGrafter"/>
</dbReference>
<dbReference type="OMA" id="VPDWLYA"/>
<dbReference type="AlphaFoldDB" id="A0A336MK89"/>
<evidence type="ECO:0000256" key="4">
    <source>
        <dbReference type="SAM" id="MobiDB-lite"/>
    </source>
</evidence>
<accession>A0A336MK89</accession>
<dbReference type="PANTHER" id="PTHR11731:SF135">
    <property type="entry name" value="INACTIVE DIPEPTIDYL PEPTIDASE 10-LIKE PROTEIN"/>
    <property type="match status" value="1"/>
</dbReference>
<dbReference type="GO" id="GO:0008236">
    <property type="term" value="F:serine-type peptidase activity"/>
    <property type="evidence" value="ECO:0007669"/>
    <property type="project" value="InterPro"/>
</dbReference>
<dbReference type="EMBL" id="UFQT01001304">
    <property type="protein sequence ID" value="SSX29911.1"/>
    <property type="molecule type" value="Genomic_DNA"/>
</dbReference>
<protein>
    <recommendedName>
        <fullName evidence="3">Venom dipeptidyl peptidase 4</fullName>
    </recommendedName>
</protein>
<feature type="compositionally biased region" description="Basic and acidic residues" evidence="4">
    <location>
        <begin position="408"/>
        <end position="417"/>
    </location>
</feature>
<dbReference type="SUPFAM" id="SSF82171">
    <property type="entry name" value="DPP6 N-terminal domain-like"/>
    <property type="match status" value="1"/>
</dbReference>
<dbReference type="PANTHER" id="PTHR11731">
    <property type="entry name" value="PROTEASE FAMILY S9B,C DIPEPTIDYL-PEPTIDASE IV-RELATED"/>
    <property type="match status" value="1"/>
</dbReference>
<evidence type="ECO:0000256" key="3">
    <source>
        <dbReference type="ARBA" id="ARBA00072929"/>
    </source>
</evidence>
<gene>
    <name evidence="8" type="primary">CSON001883</name>
</gene>
<dbReference type="Pfam" id="PF00326">
    <property type="entry name" value="Peptidase_S9"/>
    <property type="match status" value="1"/>
</dbReference>
<dbReference type="SUPFAM" id="SSF53474">
    <property type="entry name" value="alpha/beta-Hydrolases"/>
    <property type="match status" value="1"/>
</dbReference>